<feature type="transmembrane region" description="Helical" evidence="7">
    <location>
        <begin position="131"/>
        <end position="150"/>
    </location>
</feature>
<comment type="similarity">
    <text evidence="6">Belongs to the YccS/YhfK family.</text>
</comment>
<dbReference type="GO" id="GO:0005886">
    <property type="term" value="C:plasma membrane"/>
    <property type="evidence" value="ECO:0007669"/>
    <property type="project" value="UniProtKB-SubCell"/>
</dbReference>
<dbReference type="AlphaFoldDB" id="A0A0G3HF00"/>
<evidence type="ECO:0000256" key="7">
    <source>
        <dbReference type="SAM" id="Phobius"/>
    </source>
</evidence>
<dbReference type="KEGG" id="cut:CUTER_09790"/>
<feature type="transmembrane region" description="Helical" evidence="7">
    <location>
        <begin position="36"/>
        <end position="53"/>
    </location>
</feature>
<evidence type="ECO:0000256" key="1">
    <source>
        <dbReference type="ARBA" id="ARBA00004651"/>
    </source>
</evidence>
<evidence type="ECO:0000313" key="9">
    <source>
        <dbReference type="EMBL" id="AKK11926.1"/>
    </source>
</evidence>
<keyword evidence="4 7" id="KW-1133">Transmembrane helix</keyword>
<evidence type="ECO:0000256" key="2">
    <source>
        <dbReference type="ARBA" id="ARBA00022475"/>
    </source>
</evidence>
<accession>A0A0G3HF00</accession>
<dbReference type="EMBL" id="CP011546">
    <property type="protein sequence ID" value="AKK11926.1"/>
    <property type="molecule type" value="Genomic_DNA"/>
</dbReference>
<reference evidence="9 10" key="1">
    <citation type="journal article" date="2015" name="Genome Announc.">
        <title>Virulence Factor Genes Detected in the Complete Genome Sequence of Corynebacterium uterequi DSM 45634, Isolated from the Uterus of a Maiden Mare.</title>
        <authorList>
            <person name="Ruckert C."/>
            <person name="Kriete M."/>
            <person name="Jaenicke S."/>
            <person name="Winkler A."/>
            <person name="Tauch A."/>
        </authorList>
    </citation>
    <scope>NUCLEOTIDE SEQUENCE [LARGE SCALE GENOMIC DNA]</scope>
    <source>
        <strain evidence="9 10">DSM 45634</strain>
    </source>
</reference>
<dbReference type="PANTHER" id="PTHR30509">
    <property type="entry name" value="P-HYDROXYBENZOIC ACID EFFLUX PUMP SUBUNIT-RELATED"/>
    <property type="match status" value="1"/>
</dbReference>
<sequence length="394" mass="42455">MAKMARMAIYPTQTRERLRSLESSLQSRLDRIRKRALSILQVSVAAGIAFWAAQELFAHERPFFAPISVIIVVGFSDGERIHRALDMSLGCVLGVLVGDLLFLSLGDEPWQIAVMIAVAMTVASFFSKSGLVSNQVAIGTVLIATIMPPGSEMTGVDRTLDALVGSTIGLLTVALIPSSALAGVRHELARVLYLASSVLGDVADGLRTGDAERIQHALEEVRGSQQRINALIAAAKQSREASSLSPLMWGSRRHQRSIQRMLNPVDMSVRTVRVLARRAHILTADRDTATPAQIAMIDELSGITQDLADLFEAKSDLHQATEIPELVRKLRRLGAAASMDIAGDKPVLSNYVILAQTRSLVVDLLQVCGMSRDSAAAVLVPTSDTPALPPDLTD</sequence>
<evidence type="ECO:0000256" key="5">
    <source>
        <dbReference type="ARBA" id="ARBA00023136"/>
    </source>
</evidence>
<dbReference type="Proteomes" id="UP000035548">
    <property type="component" value="Chromosome"/>
</dbReference>
<evidence type="ECO:0000256" key="4">
    <source>
        <dbReference type="ARBA" id="ARBA00022989"/>
    </source>
</evidence>
<comment type="subcellular location">
    <subcellularLocation>
        <location evidence="1">Cell membrane</location>
        <topology evidence="1">Multi-pass membrane protein</topology>
    </subcellularLocation>
</comment>
<evidence type="ECO:0000256" key="3">
    <source>
        <dbReference type="ARBA" id="ARBA00022692"/>
    </source>
</evidence>
<gene>
    <name evidence="9" type="ORF">CUTER_09790</name>
</gene>
<reference evidence="10" key="2">
    <citation type="submission" date="2015-05" db="EMBL/GenBank/DDBJ databases">
        <title>Complete genome sequence of Corynebacterium uterequi DSM 45634, isolated from the uterus of a maiden mare.</title>
        <authorList>
            <person name="Ruckert C."/>
            <person name="Albersmeier A."/>
            <person name="Winkler A."/>
            <person name="Tauch A."/>
        </authorList>
    </citation>
    <scope>NUCLEOTIDE SEQUENCE [LARGE SCALE GENOMIC DNA]</scope>
    <source>
        <strain evidence="10">DSM 45634</strain>
    </source>
</reference>
<evidence type="ECO:0000256" key="6">
    <source>
        <dbReference type="ARBA" id="ARBA00043993"/>
    </source>
</evidence>
<name>A0A0G3HF00_9CORY</name>
<dbReference type="InterPro" id="IPR049453">
    <property type="entry name" value="Memb_transporter_dom"/>
</dbReference>
<evidence type="ECO:0000259" key="8">
    <source>
        <dbReference type="Pfam" id="PF13515"/>
    </source>
</evidence>
<dbReference type="STRING" id="1072256.CUTER_09790"/>
<keyword evidence="10" id="KW-1185">Reference proteome</keyword>
<dbReference type="Pfam" id="PF13515">
    <property type="entry name" value="FUSC_2"/>
    <property type="match status" value="1"/>
</dbReference>
<feature type="transmembrane region" description="Helical" evidence="7">
    <location>
        <begin position="162"/>
        <end position="184"/>
    </location>
</feature>
<dbReference type="PATRIC" id="fig|1072256.5.peg.1929"/>
<dbReference type="PANTHER" id="PTHR30509:SF9">
    <property type="entry name" value="MULTIDRUG RESISTANCE PROTEIN MDTO"/>
    <property type="match status" value="1"/>
</dbReference>
<evidence type="ECO:0000313" key="10">
    <source>
        <dbReference type="Proteomes" id="UP000035548"/>
    </source>
</evidence>
<feature type="transmembrane region" description="Helical" evidence="7">
    <location>
        <begin position="84"/>
        <end position="103"/>
    </location>
</feature>
<organism evidence="9 10">
    <name type="scientific">Corynebacterium uterequi</name>
    <dbReference type="NCBI Taxonomy" id="1072256"/>
    <lineage>
        <taxon>Bacteria</taxon>
        <taxon>Bacillati</taxon>
        <taxon>Actinomycetota</taxon>
        <taxon>Actinomycetes</taxon>
        <taxon>Mycobacteriales</taxon>
        <taxon>Corynebacteriaceae</taxon>
        <taxon>Corynebacterium</taxon>
    </lineage>
</organism>
<keyword evidence="3 7" id="KW-0812">Transmembrane</keyword>
<feature type="domain" description="Integral membrane bound transporter" evidence="8">
    <location>
        <begin position="51"/>
        <end position="171"/>
    </location>
</feature>
<proteinExistence type="inferred from homology"/>
<protein>
    <submittedName>
        <fullName evidence="9">Putative membrane protein</fullName>
    </submittedName>
</protein>
<keyword evidence="2" id="KW-1003">Cell membrane</keyword>
<keyword evidence="5 7" id="KW-0472">Membrane</keyword>